<dbReference type="EMBL" id="WGGT01000033">
    <property type="protein sequence ID" value="MVQ47394.1"/>
    <property type="molecule type" value="Genomic_DNA"/>
</dbReference>
<gene>
    <name evidence="1" type="ORF">GCK47_17320</name>
</gene>
<name>A0A6L6XJR3_9FIRM</name>
<evidence type="ECO:0000313" key="1">
    <source>
        <dbReference type="EMBL" id="MVQ47394.1"/>
    </source>
</evidence>
<accession>A0A6L6XJR3</accession>
<dbReference type="Proteomes" id="UP000479531">
    <property type="component" value="Unassembled WGS sequence"/>
</dbReference>
<evidence type="ECO:0000313" key="2">
    <source>
        <dbReference type="Proteomes" id="UP000479531"/>
    </source>
</evidence>
<dbReference type="RefSeq" id="WP_157351115.1">
    <property type="nucleotide sequence ID" value="NZ_WGGT01000033.1"/>
</dbReference>
<sequence length="101" mass="11933">MVNEKINSWTFEETVITAENLMKNEKNIFKWDVLRHLKDFAETYQKEIQQYRTIGTVEECRAAVEMQTAIPRELIEGKYFCPKCHNLMPYPGYCGCGQKVY</sequence>
<dbReference type="AlphaFoldDB" id="A0A6L6XJR3"/>
<proteinExistence type="predicted"/>
<reference evidence="1 2" key="1">
    <citation type="submission" date="2019-10" db="EMBL/GenBank/DDBJ databases">
        <title>Roseburia spp. ameliorate alcoholic fatty liver via restoration of gut barrier function.</title>
        <authorList>
            <person name="Seo B."/>
            <person name="Ko G."/>
        </authorList>
    </citation>
    <scope>NUCLEOTIDE SEQUENCE [LARGE SCALE GENOMIC DNA]</scope>
    <source>
        <strain evidence="1 2">SNUG30017</strain>
    </source>
</reference>
<protein>
    <submittedName>
        <fullName evidence="1">Uncharacterized protein</fullName>
    </submittedName>
</protein>
<organism evidence="1 2">
    <name type="scientific">Roseburia intestinalis</name>
    <dbReference type="NCBI Taxonomy" id="166486"/>
    <lineage>
        <taxon>Bacteria</taxon>
        <taxon>Bacillati</taxon>
        <taxon>Bacillota</taxon>
        <taxon>Clostridia</taxon>
        <taxon>Lachnospirales</taxon>
        <taxon>Lachnospiraceae</taxon>
        <taxon>Roseburia</taxon>
    </lineage>
</organism>
<comment type="caution">
    <text evidence="1">The sequence shown here is derived from an EMBL/GenBank/DDBJ whole genome shotgun (WGS) entry which is preliminary data.</text>
</comment>